<evidence type="ECO:0000313" key="2">
    <source>
        <dbReference type="Proteomes" id="UP000298049"/>
    </source>
</evidence>
<sequence length="129" mass="14478">MSNSLSPKEINDVLALDADDRYDYLVAQVVQQKKIWSLHSERGWVMVSTDQEECLPIWPDEAFATPWITEDWSDCKPVAIKLEDWIKRWLPGMQGDGIAIAVFPGNGEDGMVVDPEELRASLVEAMTAG</sequence>
<reference evidence="1 2" key="1">
    <citation type="submission" date="2018-07" db="EMBL/GenBank/DDBJ databases">
        <title>Marsedoiliclastica nanhaica gen. nov. sp. nov., a novel marine hydrocarbonoclastic bacterium isolated from an in-situ enriched hydrocarbon-degrading consortium in deep-sea sediment.</title>
        <authorList>
            <person name="Dong C."/>
            <person name="Ma T."/>
            <person name="Liu R."/>
            <person name="Shao Z."/>
        </authorList>
    </citation>
    <scope>NUCLEOTIDE SEQUENCE [LARGE SCALE GENOMIC DNA]</scope>
    <source>
        <strain evidence="2">soil36-7</strain>
    </source>
</reference>
<name>A0A4P7XD47_9ALTE</name>
<dbReference type="AlphaFoldDB" id="A0A4P7XD47"/>
<accession>A0A4P7XD47</accession>
<dbReference type="EMBL" id="CP031093">
    <property type="protein sequence ID" value="QCF24761.1"/>
    <property type="molecule type" value="Genomic_DNA"/>
</dbReference>
<keyword evidence="2" id="KW-1185">Reference proteome</keyword>
<dbReference type="Proteomes" id="UP000298049">
    <property type="component" value="Chromosome"/>
</dbReference>
<dbReference type="OrthoDB" id="2936081at2"/>
<organism evidence="1 2">
    <name type="scientific">Hydrocarboniclastica marina</name>
    <dbReference type="NCBI Taxonomy" id="2259620"/>
    <lineage>
        <taxon>Bacteria</taxon>
        <taxon>Pseudomonadati</taxon>
        <taxon>Pseudomonadota</taxon>
        <taxon>Gammaproteobacteria</taxon>
        <taxon>Alteromonadales</taxon>
        <taxon>Alteromonadaceae</taxon>
        <taxon>Hydrocarboniclastica</taxon>
    </lineage>
</organism>
<protein>
    <submittedName>
        <fullName evidence="1">DUF2750 domain-containing protein</fullName>
    </submittedName>
</protein>
<evidence type="ECO:0000313" key="1">
    <source>
        <dbReference type="EMBL" id="QCF24761.1"/>
    </source>
</evidence>
<dbReference type="RefSeq" id="WP_136546286.1">
    <property type="nucleotide sequence ID" value="NZ_CP031093.1"/>
</dbReference>
<dbReference type="KEGG" id="hmi:soil367_01630"/>
<dbReference type="Pfam" id="PF11042">
    <property type="entry name" value="DUF2750"/>
    <property type="match status" value="1"/>
</dbReference>
<proteinExistence type="predicted"/>
<dbReference type="InterPro" id="IPR021284">
    <property type="entry name" value="DUF2750"/>
</dbReference>
<gene>
    <name evidence="1" type="ORF">soil367_01630</name>
</gene>